<sequence length="422" mass="47979">MRFRKEAMTAQKHIVRDVFVVLLCATFIILAVSAIVHKAATAFNPFLPDGISQRVNIFFSPKVVEDSRATTFQPLPSAIDVPSQRSPDSNRTEILAGAGSLQGVPVPAPASYPDELDVVLAPAPAPDKLDKVLLPAAPEDELDRVLAKTANSNRTVIITALNVAWAEPNTMIDLFLESFRVGEGTPELLNNLLIVALDAKAYDRCLEIHPHCYTLKTRGVDFSAEKLYMSDDYLKMMWRRLGFLADILKRGYSFVFSDADIMWLRNPFTRFSPDADIQIASDQYNGSPYDVHNMPNGGYKYVRSNERTVSFYRYWYLSRRLFPGQNEQDVLNIVKFTRGFSRRGMKFMFLSTQYFGGFCQRSEYLDDVCTMHANCCKGLKAKLTDLRQTLDDWSEYRNPPLNSTRNVSEWRPPYACLHSWDN</sequence>
<name>B8LLR9_PICSI</name>
<dbReference type="InterPro" id="IPR005069">
    <property type="entry name" value="Nucl-diP-sugar_transferase"/>
</dbReference>
<organism evidence="2">
    <name type="scientific">Picea sitchensis</name>
    <name type="common">Sitka spruce</name>
    <name type="synonym">Pinus sitchensis</name>
    <dbReference type="NCBI Taxonomy" id="3332"/>
    <lineage>
        <taxon>Eukaryota</taxon>
        <taxon>Viridiplantae</taxon>
        <taxon>Streptophyta</taxon>
        <taxon>Embryophyta</taxon>
        <taxon>Tracheophyta</taxon>
        <taxon>Spermatophyta</taxon>
        <taxon>Pinopsida</taxon>
        <taxon>Pinidae</taxon>
        <taxon>Conifers I</taxon>
        <taxon>Pinales</taxon>
        <taxon>Pinaceae</taxon>
        <taxon>Picea</taxon>
    </lineage>
</organism>
<dbReference type="EMBL" id="EF676714">
    <property type="protein sequence ID" value="ABR16599.1"/>
    <property type="molecule type" value="mRNA"/>
</dbReference>
<dbReference type="Pfam" id="PF03407">
    <property type="entry name" value="Nucleotid_trans"/>
    <property type="match status" value="1"/>
</dbReference>
<evidence type="ECO:0000313" key="2">
    <source>
        <dbReference type="EMBL" id="ABR16599.1"/>
    </source>
</evidence>
<dbReference type="InterPro" id="IPR044821">
    <property type="entry name" value="At1g28695/At4g15970-like"/>
</dbReference>
<dbReference type="CAZy" id="GT77">
    <property type="family name" value="Glycosyltransferase Family 77"/>
</dbReference>
<feature type="domain" description="Nucleotide-diphospho-sugar transferase" evidence="1">
    <location>
        <begin position="188"/>
        <end position="386"/>
    </location>
</feature>
<accession>B8LLR9</accession>
<reference evidence="2" key="1">
    <citation type="submission" date="2007-06" db="EMBL/GenBank/DDBJ databases">
        <title>Full length cDNA sequences from Sitka Spruce (Picea sitchensis).</title>
        <authorList>
            <person name="Ralph S.G."/>
            <person name="Chun H.E."/>
            <person name="Liao N."/>
            <person name="Ali J."/>
            <person name="Reid K."/>
            <person name="Kolosova N."/>
            <person name="Cooper N."/>
            <person name="Cullis C."/>
            <person name="Jancsik S."/>
            <person name="Moore R."/>
            <person name="Mayo M."/>
            <person name="Wagner S."/>
            <person name="Holt R.A."/>
            <person name="Jones S.J.M."/>
            <person name="Marra M.A."/>
            <person name="Ritland C.E."/>
            <person name="Ritland K."/>
            <person name="Bohlmann J."/>
        </authorList>
    </citation>
    <scope>NUCLEOTIDE SEQUENCE</scope>
    <source>
        <tissue evidence="2">Green portion of the leader tissue</tissue>
    </source>
</reference>
<proteinExistence type="evidence at transcript level"/>
<dbReference type="PANTHER" id="PTHR46038">
    <property type="entry name" value="EXPRESSED PROTEIN-RELATED"/>
    <property type="match status" value="1"/>
</dbReference>
<dbReference type="PANTHER" id="PTHR46038:SF38">
    <property type="entry name" value="GLYCOSYLTRANSFERASE-RELATED"/>
    <property type="match status" value="1"/>
</dbReference>
<dbReference type="AlphaFoldDB" id="B8LLR9"/>
<evidence type="ECO:0000259" key="1">
    <source>
        <dbReference type="Pfam" id="PF03407"/>
    </source>
</evidence>
<protein>
    <recommendedName>
        <fullName evidence="1">Nucleotide-diphospho-sugar transferase domain-containing protein</fullName>
    </recommendedName>
</protein>